<accession>A0A2H3JZ78</accession>
<dbReference type="Proteomes" id="UP000218811">
    <property type="component" value="Unassembled WGS sequence"/>
</dbReference>
<name>A0A2H3JZ78_WOLCO</name>
<keyword evidence="3" id="KW-1185">Reference proteome</keyword>
<evidence type="ECO:0000313" key="3">
    <source>
        <dbReference type="Proteomes" id="UP000218811"/>
    </source>
</evidence>
<dbReference type="OMA" id="WRGRPIY"/>
<dbReference type="AlphaFoldDB" id="A0A2H3JZ78"/>
<sequence>MAYYVQSPPAYQYAYAPTPLTQTFSAPNVSMPTYYISPSRSHRSRSHSHSHAQPQAYYTYGQAAAPAQPMYAYPANYGTGNAYYRSPGQGNGAYYATPSSTRSHRSHSTSGHRRSHSTSRHHSSPRVVDLRGSPGHSHSHSSGHHGHGHSHSHSSHRRHSSSEPSVGDRVRRFLGMEPSHPAQYIDARTGRTVDWRGRPIYRV</sequence>
<feature type="region of interest" description="Disordered" evidence="1">
    <location>
        <begin position="93"/>
        <end position="167"/>
    </location>
</feature>
<feature type="compositionally biased region" description="Basic residues" evidence="1">
    <location>
        <begin position="137"/>
        <end position="159"/>
    </location>
</feature>
<evidence type="ECO:0000256" key="1">
    <source>
        <dbReference type="SAM" id="MobiDB-lite"/>
    </source>
</evidence>
<dbReference type="EMBL" id="KB468113">
    <property type="protein sequence ID" value="PCH41447.1"/>
    <property type="molecule type" value="Genomic_DNA"/>
</dbReference>
<feature type="compositionally biased region" description="Basic residues" evidence="1">
    <location>
        <begin position="102"/>
        <end position="124"/>
    </location>
</feature>
<proteinExistence type="predicted"/>
<gene>
    <name evidence="2" type="ORF">WOLCODRAFT_163100</name>
</gene>
<organism evidence="2 3">
    <name type="scientific">Wolfiporia cocos (strain MD-104)</name>
    <name type="common">Brown rot fungus</name>
    <dbReference type="NCBI Taxonomy" id="742152"/>
    <lineage>
        <taxon>Eukaryota</taxon>
        <taxon>Fungi</taxon>
        <taxon>Dikarya</taxon>
        <taxon>Basidiomycota</taxon>
        <taxon>Agaricomycotina</taxon>
        <taxon>Agaricomycetes</taxon>
        <taxon>Polyporales</taxon>
        <taxon>Phaeolaceae</taxon>
        <taxon>Wolfiporia</taxon>
    </lineage>
</organism>
<reference evidence="2 3" key="1">
    <citation type="journal article" date="2012" name="Science">
        <title>The Paleozoic origin of enzymatic lignin decomposition reconstructed from 31 fungal genomes.</title>
        <authorList>
            <person name="Floudas D."/>
            <person name="Binder M."/>
            <person name="Riley R."/>
            <person name="Barry K."/>
            <person name="Blanchette R.A."/>
            <person name="Henrissat B."/>
            <person name="Martinez A.T."/>
            <person name="Otillar R."/>
            <person name="Spatafora J.W."/>
            <person name="Yadav J.S."/>
            <person name="Aerts A."/>
            <person name="Benoit I."/>
            <person name="Boyd A."/>
            <person name="Carlson A."/>
            <person name="Copeland A."/>
            <person name="Coutinho P.M."/>
            <person name="de Vries R.P."/>
            <person name="Ferreira P."/>
            <person name="Findley K."/>
            <person name="Foster B."/>
            <person name="Gaskell J."/>
            <person name="Glotzer D."/>
            <person name="Gorecki P."/>
            <person name="Heitman J."/>
            <person name="Hesse C."/>
            <person name="Hori C."/>
            <person name="Igarashi K."/>
            <person name="Jurgens J.A."/>
            <person name="Kallen N."/>
            <person name="Kersten P."/>
            <person name="Kohler A."/>
            <person name="Kuees U."/>
            <person name="Kumar T.K.A."/>
            <person name="Kuo A."/>
            <person name="LaButti K."/>
            <person name="Larrondo L.F."/>
            <person name="Lindquist E."/>
            <person name="Ling A."/>
            <person name="Lombard V."/>
            <person name="Lucas S."/>
            <person name="Lundell T."/>
            <person name="Martin R."/>
            <person name="McLaughlin D.J."/>
            <person name="Morgenstern I."/>
            <person name="Morin E."/>
            <person name="Murat C."/>
            <person name="Nagy L.G."/>
            <person name="Nolan M."/>
            <person name="Ohm R.A."/>
            <person name="Patyshakuliyeva A."/>
            <person name="Rokas A."/>
            <person name="Ruiz-Duenas F.J."/>
            <person name="Sabat G."/>
            <person name="Salamov A."/>
            <person name="Samejima M."/>
            <person name="Schmutz J."/>
            <person name="Slot J.C."/>
            <person name="St John F."/>
            <person name="Stenlid J."/>
            <person name="Sun H."/>
            <person name="Sun S."/>
            <person name="Syed K."/>
            <person name="Tsang A."/>
            <person name="Wiebenga A."/>
            <person name="Young D."/>
            <person name="Pisabarro A."/>
            <person name="Eastwood D.C."/>
            <person name="Martin F."/>
            <person name="Cullen D."/>
            <person name="Grigoriev I.V."/>
            <person name="Hibbett D.S."/>
        </authorList>
    </citation>
    <scope>NUCLEOTIDE SEQUENCE [LARGE SCALE GENOMIC DNA]</scope>
    <source>
        <strain evidence="2 3">MD-104</strain>
    </source>
</reference>
<protein>
    <submittedName>
        <fullName evidence="2">Uncharacterized protein</fullName>
    </submittedName>
</protein>
<evidence type="ECO:0000313" key="2">
    <source>
        <dbReference type="EMBL" id="PCH41447.1"/>
    </source>
</evidence>
<dbReference type="OrthoDB" id="3269202at2759"/>